<dbReference type="Proteomes" id="UP001176429">
    <property type="component" value="Unassembled WGS sequence"/>
</dbReference>
<accession>A0ABT9BE99</accession>
<feature type="transmembrane region" description="Helical" evidence="1">
    <location>
        <begin position="318"/>
        <end position="337"/>
    </location>
</feature>
<evidence type="ECO:0000313" key="3">
    <source>
        <dbReference type="Proteomes" id="UP001176429"/>
    </source>
</evidence>
<keyword evidence="3" id="KW-1185">Reference proteome</keyword>
<keyword evidence="1" id="KW-0812">Transmembrane</keyword>
<feature type="transmembrane region" description="Helical" evidence="1">
    <location>
        <begin position="81"/>
        <end position="99"/>
    </location>
</feature>
<dbReference type="EMBL" id="JAUQSY010000005">
    <property type="protein sequence ID" value="MDO7875006.1"/>
    <property type="molecule type" value="Genomic_DNA"/>
</dbReference>
<evidence type="ECO:0000256" key="1">
    <source>
        <dbReference type="SAM" id="Phobius"/>
    </source>
</evidence>
<keyword evidence="1" id="KW-0472">Membrane</keyword>
<proteinExistence type="predicted"/>
<name>A0ABT9BE99_9BACT</name>
<keyword evidence="1" id="KW-1133">Transmembrane helix</keyword>
<feature type="transmembrane region" description="Helical" evidence="1">
    <location>
        <begin position="50"/>
        <end position="75"/>
    </location>
</feature>
<feature type="transmembrane region" description="Helical" evidence="1">
    <location>
        <begin position="171"/>
        <end position="190"/>
    </location>
</feature>
<feature type="transmembrane region" description="Helical" evidence="1">
    <location>
        <begin position="224"/>
        <end position="249"/>
    </location>
</feature>
<feature type="transmembrane region" description="Helical" evidence="1">
    <location>
        <begin position="142"/>
        <end position="164"/>
    </location>
</feature>
<gene>
    <name evidence="2" type="ORF">Q5H93_09720</name>
</gene>
<comment type="caution">
    <text evidence="2">The sequence shown here is derived from an EMBL/GenBank/DDBJ whole genome shotgun (WGS) entry which is preliminary data.</text>
</comment>
<feature type="transmembrane region" description="Helical" evidence="1">
    <location>
        <begin position="196"/>
        <end position="212"/>
    </location>
</feature>
<feature type="transmembrane region" description="Helical" evidence="1">
    <location>
        <begin position="269"/>
        <end position="287"/>
    </location>
</feature>
<dbReference type="RefSeq" id="WP_305006319.1">
    <property type="nucleotide sequence ID" value="NZ_JAUQSY010000005.1"/>
</dbReference>
<feature type="transmembrane region" description="Helical" evidence="1">
    <location>
        <begin position="294"/>
        <end position="312"/>
    </location>
</feature>
<organism evidence="2 3">
    <name type="scientific">Hymenobacter aranciens</name>
    <dbReference type="NCBI Taxonomy" id="3063996"/>
    <lineage>
        <taxon>Bacteria</taxon>
        <taxon>Pseudomonadati</taxon>
        <taxon>Bacteroidota</taxon>
        <taxon>Cytophagia</taxon>
        <taxon>Cytophagales</taxon>
        <taxon>Hymenobacteraceae</taxon>
        <taxon>Hymenobacter</taxon>
    </lineage>
</organism>
<protein>
    <recommendedName>
        <fullName evidence="4">DUF4401 domain-containing protein</fullName>
    </recommendedName>
</protein>
<evidence type="ECO:0000313" key="2">
    <source>
        <dbReference type="EMBL" id="MDO7875006.1"/>
    </source>
</evidence>
<feature type="transmembrane region" description="Helical" evidence="1">
    <location>
        <begin position="111"/>
        <end position="130"/>
    </location>
</feature>
<evidence type="ECO:0008006" key="4">
    <source>
        <dbReference type="Google" id="ProtNLM"/>
    </source>
</evidence>
<reference evidence="2" key="1">
    <citation type="submission" date="2023-07" db="EMBL/GenBank/DDBJ databases">
        <authorList>
            <person name="Kim M.K."/>
        </authorList>
    </citation>
    <scope>NUCLEOTIDE SEQUENCE</scope>
    <source>
        <strain evidence="2">ASUV-10-1</strain>
    </source>
</reference>
<sequence length="395" mass="43289">MPIKAYPTAWARHDAVRAAAARWLKQELITPAQRTTIDAAHPVDYYRPNIFLRIGLFIFTCIGAMAVSGTVAMITDFDSPAAVAVVYAIGALVVLELAIKNSRHYHSGLDNAALYTALLAVIGLILYLYFESDYRRQPEDLFFGQTFGGTLLLLVILVVLAAATLRYADRLVAACAYFAYLALAVNLLLYLPPGRLLLPFGVMLASGAAYILQDKARLRDDFFYYERVLNVIKLLALLTFYLGGNYLIVREGNAALLNLPVSTQIPFAPVFYLFTVAVPLAYIYFGLRQANRMMLLVGLAVVCFSIYTYRFYRSLLPPEIAAVIAGVFLIGLAAWALHHLRTPRHGLTAVAEDDEPHFNLESLIVAQTAHAPEHQAPGFEFGGGSSGGGGANGQF</sequence>